<dbReference type="Pfam" id="PF12849">
    <property type="entry name" value="PBP_like_2"/>
    <property type="match status" value="1"/>
</dbReference>
<feature type="compositionally biased region" description="Low complexity" evidence="2">
    <location>
        <begin position="325"/>
        <end position="342"/>
    </location>
</feature>
<reference evidence="4 5" key="1">
    <citation type="submission" date="2024-06" db="EMBL/GenBank/DDBJ databases">
        <title>The Natural Products Discovery Center: Release of the First 8490 Sequenced Strains for Exploring Actinobacteria Biosynthetic Diversity.</title>
        <authorList>
            <person name="Kalkreuter E."/>
            <person name="Kautsar S.A."/>
            <person name="Yang D."/>
            <person name="Bader C.D."/>
            <person name="Teijaro C.N."/>
            <person name="Fluegel L."/>
            <person name="Davis C.M."/>
            <person name="Simpson J.R."/>
            <person name="Lauterbach L."/>
            <person name="Steele A.D."/>
            <person name="Gui C."/>
            <person name="Meng S."/>
            <person name="Li G."/>
            <person name="Viehrig K."/>
            <person name="Ye F."/>
            <person name="Su P."/>
            <person name="Kiefer A.F."/>
            <person name="Nichols A."/>
            <person name="Cepeda A.J."/>
            <person name="Yan W."/>
            <person name="Fan B."/>
            <person name="Jiang Y."/>
            <person name="Adhikari A."/>
            <person name="Zheng C.-J."/>
            <person name="Schuster L."/>
            <person name="Cowan T.M."/>
            <person name="Smanski M.J."/>
            <person name="Chevrette M.G."/>
            <person name="De Carvalho L.P.S."/>
            <person name="Shen B."/>
        </authorList>
    </citation>
    <scope>NUCLEOTIDE SEQUENCE [LARGE SCALE GENOMIC DNA]</scope>
    <source>
        <strain evidence="4 5">NPDC045705</strain>
    </source>
</reference>
<dbReference type="Gene3D" id="1.10.510.10">
    <property type="entry name" value="Transferase(Phosphotransferase) domain 1"/>
    <property type="match status" value="1"/>
</dbReference>
<evidence type="ECO:0000313" key="4">
    <source>
        <dbReference type="EMBL" id="MEU7298447.1"/>
    </source>
</evidence>
<dbReference type="EC" id="2.7.11.1" evidence="4"/>
<dbReference type="PANTHER" id="PTHR42996">
    <property type="entry name" value="PHOSPHATE-BINDING PROTEIN PSTS"/>
    <property type="match status" value="1"/>
</dbReference>
<dbReference type="InterPro" id="IPR008271">
    <property type="entry name" value="Ser/Thr_kinase_AS"/>
</dbReference>
<dbReference type="Proteomes" id="UP001551210">
    <property type="component" value="Unassembled WGS sequence"/>
</dbReference>
<dbReference type="InterPro" id="IPR024370">
    <property type="entry name" value="PBP_domain"/>
</dbReference>
<comment type="caution">
    <text evidence="4">The sequence shown here is derived from an EMBL/GenBank/DDBJ whole genome shotgun (WGS) entry which is preliminary data.</text>
</comment>
<dbReference type="PANTHER" id="PTHR42996:SF1">
    <property type="entry name" value="PHOSPHATE-BINDING PROTEIN PSTS"/>
    <property type="match status" value="1"/>
</dbReference>
<dbReference type="EMBL" id="JBEZAM010000122">
    <property type="protein sequence ID" value="MEU7298447.1"/>
    <property type="molecule type" value="Genomic_DNA"/>
</dbReference>
<dbReference type="SUPFAM" id="SSF56112">
    <property type="entry name" value="Protein kinase-like (PK-like)"/>
    <property type="match status" value="1"/>
</dbReference>
<dbReference type="CDD" id="cd14014">
    <property type="entry name" value="STKc_PknB_like"/>
    <property type="match status" value="1"/>
</dbReference>
<dbReference type="InterPro" id="IPR011009">
    <property type="entry name" value="Kinase-like_dom_sf"/>
</dbReference>
<dbReference type="InterPro" id="IPR050962">
    <property type="entry name" value="Phosphate-bind_PstS"/>
</dbReference>
<name>A0ABV3D7J3_STREX</name>
<dbReference type="Gene3D" id="3.40.190.10">
    <property type="entry name" value="Periplasmic binding protein-like II"/>
    <property type="match status" value="2"/>
</dbReference>
<proteinExistence type="inferred from homology"/>
<feature type="region of interest" description="Disordered" evidence="2">
    <location>
        <begin position="254"/>
        <end position="283"/>
    </location>
</feature>
<organism evidence="4 5">
    <name type="scientific">Streptomyces exfoliatus</name>
    <name type="common">Streptomyces hydrogenans</name>
    <dbReference type="NCBI Taxonomy" id="1905"/>
    <lineage>
        <taxon>Bacteria</taxon>
        <taxon>Bacillati</taxon>
        <taxon>Actinomycetota</taxon>
        <taxon>Actinomycetes</taxon>
        <taxon>Kitasatosporales</taxon>
        <taxon>Streptomycetaceae</taxon>
        <taxon>Streptomyces</taxon>
    </lineage>
</organism>
<evidence type="ECO:0000313" key="5">
    <source>
        <dbReference type="Proteomes" id="UP001551210"/>
    </source>
</evidence>
<feature type="region of interest" description="Disordered" evidence="2">
    <location>
        <begin position="315"/>
        <end position="351"/>
    </location>
</feature>
<dbReference type="GO" id="GO:0004674">
    <property type="term" value="F:protein serine/threonine kinase activity"/>
    <property type="evidence" value="ECO:0007669"/>
    <property type="project" value="UniProtKB-EC"/>
</dbReference>
<comment type="similarity">
    <text evidence="1">Belongs to the PstS family.</text>
</comment>
<gene>
    <name evidence="4" type="ORF">AB0A76_35565</name>
</gene>
<dbReference type="Pfam" id="PF00069">
    <property type="entry name" value="Pkinase"/>
    <property type="match status" value="1"/>
</dbReference>
<protein>
    <submittedName>
        <fullName evidence="4">Serine/threonine-protein kinase</fullName>
        <ecNumber evidence="4">2.7.11.1</ecNumber>
    </submittedName>
</protein>
<feature type="domain" description="Protein kinase" evidence="3">
    <location>
        <begin position="1"/>
        <end position="232"/>
    </location>
</feature>
<accession>A0ABV3D7J3</accession>
<keyword evidence="4" id="KW-0418">Kinase</keyword>
<dbReference type="Gene3D" id="3.30.200.20">
    <property type="entry name" value="Phosphorylase Kinase, domain 1"/>
    <property type="match status" value="1"/>
</dbReference>
<dbReference type="RefSeq" id="WP_359217456.1">
    <property type="nucleotide sequence ID" value="NZ_JBEZAM010000122.1"/>
</dbReference>
<dbReference type="SUPFAM" id="SSF53850">
    <property type="entry name" value="Periplasmic binding protein-like II"/>
    <property type="match status" value="1"/>
</dbReference>
<keyword evidence="5" id="KW-1185">Reference proteome</keyword>
<dbReference type="InterPro" id="IPR000719">
    <property type="entry name" value="Prot_kinase_dom"/>
</dbReference>
<evidence type="ECO:0000259" key="3">
    <source>
        <dbReference type="PROSITE" id="PS50011"/>
    </source>
</evidence>
<sequence length="662" mass="69276">MLAIKVIRPELAQDPAFRDRFRREVAAARRVSGAFTAPVVDADAEGASPWLATLFVPGPSLAECVAGQGSLPVAEVRQLAVGLAEALRDIHRAGLVHRDLKPGNVLLAADGPRVIDFGIARTAGATQLTQTGAAIGTPPFMAPEQFRDGTVGPAADVFAFGAVLVYAATGHGPFDGDTAHSIGFRVVYEEPDLTGLAEELRPLVTACLAKEPADRPGPEWLLENLAGSMPLLPRPAQPDPRIYVSVPPAAPTLALGPSAGNPSDDALSPTWSASPAPTQRPLPELSRRKSLAITAAALAVVTAVTVPLVVSQLKERDQGTGRGQLGSPLSPSPALSSCAASPNTLRGSGSSTQEKAIAGWIAGYRQLCPDEEVVYEGSGVGAGLMDFSMQKDTGFALLNEPMNASQATWARKRCGDAGALQIPVTTMPVAVVFHLKGVGMLVLDAGAVAGVFSGRITQWNDPSIARLNRTTSLPDTKIRVFHHRGLSQTTLILTHYLAGAAPDAWPYRAKEAMPVKTGEGLLEDDIARQLAETDGSISYLPLAVAQANKLPMAHVDTGGEEPVLPGSESLAKGAEGARRLSPSGTDLAMDIDHGMRASGAYPVFRFGYAVACAPAQAVPGPNALMFLRYVLSGEAQLSAERNGYGRLPSKLRGDVLKALDDE</sequence>
<dbReference type="PROSITE" id="PS00108">
    <property type="entry name" value="PROTEIN_KINASE_ST"/>
    <property type="match status" value="1"/>
</dbReference>
<keyword evidence="4" id="KW-0808">Transferase</keyword>
<evidence type="ECO:0000256" key="1">
    <source>
        <dbReference type="ARBA" id="ARBA00008725"/>
    </source>
</evidence>
<evidence type="ECO:0000256" key="2">
    <source>
        <dbReference type="SAM" id="MobiDB-lite"/>
    </source>
</evidence>
<dbReference type="SMART" id="SM00220">
    <property type="entry name" value="S_TKc"/>
    <property type="match status" value="1"/>
</dbReference>
<dbReference type="PROSITE" id="PS50011">
    <property type="entry name" value="PROTEIN_KINASE_DOM"/>
    <property type="match status" value="1"/>
</dbReference>